<evidence type="ECO:0000313" key="2">
    <source>
        <dbReference type="Proteomes" id="UP001062846"/>
    </source>
</evidence>
<dbReference type="EMBL" id="CM046397">
    <property type="protein sequence ID" value="KAI8533865.1"/>
    <property type="molecule type" value="Genomic_DNA"/>
</dbReference>
<name>A0ACC0LYY9_RHOML</name>
<protein>
    <submittedName>
        <fullName evidence="1">Uncharacterized protein</fullName>
    </submittedName>
</protein>
<organism evidence="1 2">
    <name type="scientific">Rhododendron molle</name>
    <name type="common">Chinese azalea</name>
    <name type="synonym">Azalea mollis</name>
    <dbReference type="NCBI Taxonomy" id="49168"/>
    <lineage>
        <taxon>Eukaryota</taxon>
        <taxon>Viridiplantae</taxon>
        <taxon>Streptophyta</taxon>
        <taxon>Embryophyta</taxon>
        <taxon>Tracheophyta</taxon>
        <taxon>Spermatophyta</taxon>
        <taxon>Magnoliopsida</taxon>
        <taxon>eudicotyledons</taxon>
        <taxon>Gunneridae</taxon>
        <taxon>Pentapetalae</taxon>
        <taxon>asterids</taxon>
        <taxon>Ericales</taxon>
        <taxon>Ericaceae</taxon>
        <taxon>Ericoideae</taxon>
        <taxon>Rhodoreae</taxon>
        <taxon>Rhododendron</taxon>
    </lineage>
</organism>
<comment type="caution">
    <text evidence="1">The sequence shown here is derived from an EMBL/GenBank/DDBJ whole genome shotgun (WGS) entry which is preliminary data.</text>
</comment>
<sequence>MVVIPSTTTTMTSFSPSYNNRSKLLVPSITGDNIGSTVSPNLNMSIVILTSGSHTPASQPLQPVAVEEEQQASVERRAPIHSRFGNKWATIASFHNGRSNDVIKNHWNSMLKQKHTTTAIDGVKERGDRRCQRARRSTVSRSAAIGQAIVSKICKQGNVIWGVGDVVYGIYGICWAFEDAWNATCKSSVGSPATMQVPSGSTFLIQPIVFAGPCNSDVDVLNCGTKATGFTISNSDNVYISDLTFMDSPQKHIGLESSTWVRATNLTITAPENSPNTDGIHVQQSQNVFIDQTLIGTGDDCISIGDGSAYLNISGITCGPGHGISVGSLGFNGANNTVEHVFVSDVVFRGTSNGARIKTWQTSAVEVSNVRYIDIHGASSGETAIKFACSETVPCTDISMDNIDLTSDGTSNTTSSCQNVQGTQHEVFPSVPCLTSN</sequence>
<reference evidence="1" key="1">
    <citation type="submission" date="2022-02" db="EMBL/GenBank/DDBJ databases">
        <title>Plant Genome Project.</title>
        <authorList>
            <person name="Zhang R.-G."/>
        </authorList>
    </citation>
    <scope>NUCLEOTIDE SEQUENCE</scope>
    <source>
        <strain evidence="1">AT1</strain>
    </source>
</reference>
<evidence type="ECO:0000313" key="1">
    <source>
        <dbReference type="EMBL" id="KAI8533865.1"/>
    </source>
</evidence>
<keyword evidence="2" id="KW-1185">Reference proteome</keyword>
<gene>
    <name evidence="1" type="ORF">RHMOL_Rhmol10G0042600</name>
</gene>
<proteinExistence type="predicted"/>
<accession>A0ACC0LYY9</accession>
<dbReference type="Proteomes" id="UP001062846">
    <property type="component" value="Chromosome 10"/>
</dbReference>